<comment type="subcellular location">
    <subcellularLocation>
        <location evidence="1">Golgi apparatus membrane</location>
        <topology evidence="1">Single-pass type II membrane protein</topology>
    </subcellularLocation>
    <subcellularLocation>
        <location evidence="7">Golgi apparatus</location>
        <location evidence="7">Golgi stack membrane</location>
        <topology evidence="7">Single-pass type II membrane protein</topology>
    </subcellularLocation>
</comment>
<comment type="pathway">
    <text evidence="2">Protein modification; protein glycosylation.</text>
</comment>
<proteinExistence type="inferred from homology"/>
<evidence type="ECO:0000256" key="7">
    <source>
        <dbReference type="RuleBase" id="RU003832"/>
    </source>
</evidence>
<keyword evidence="7" id="KW-0472">Membrane</keyword>
<dbReference type="EC" id="2.4.1.-" evidence="7"/>
<comment type="similarity">
    <text evidence="3 7">Belongs to the glycosyltransferase 10 family.</text>
</comment>
<evidence type="ECO:0000313" key="9">
    <source>
        <dbReference type="WBParaSite" id="GPUH_0000263401-mRNA-1"/>
    </source>
</evidence>
<dbReference type="UniPathway" id="UPA00378"/>
<reference evidence="9" key="1">
    <citation type="submission" date="2016-06" db="UniProtKB">
        <authorList>
            <consortium name="WormBaseParasite"/>
        </authorList>
    </citation>
    <scope>IDENTIFICATION</scope>
</reference>
<dbReference type="InterPro" id="IPR055270">
    <property type="entry name" value="Glyco_tran_10_C"/>
</dbReference>
<dbReference type="InterPro" id="IPR038577">
    <property type="entry name" value="GT10-like_C_sf"/>
</dbReference>
<keyword evidence="5 7" id="KW-0808">Transferase</keyword>
<dbReference type="GO" id="GO:0008417">
    <property type="term" value="F:fucosyltransferase activity"/>
    <property type="evidence" value="ECO:0007669"/>
    <property type="project" value="InterPro"/>
</dbReference>
<evidence type="ECO:0000259" key="8">
    <source>
        <dbReference type="Pfam" id="PF00852"/>
    </source>
</evidence>
<dbReference type="WBParaSite" id="GPUH_0000263401-mRNA-1">
    <property type="protein sequence ID" value="GPUH_0000263401-mRNA-1"/>
    <property type="gene ID" value="GPUH_0000263401"/>
</dbReference>
<keyword evidence="4 7" id="KW-0328">Glycosyltransferase</keyword>
<dbReference type="PANTHER" id="PTHR48438">
    <property type="entry name" value="ALPHA-(1,3)-FUCOSYLTRANSFERASE C-RELATED"/>
    <property type="match status" value="1"/>
</dbReference>
<organism evidence="9">
    <name type="scientific">Gongylonema pulchrum</name>
    <dbReference type="NCBI Taxonomy" id="637853"/>
    <lineage>
        <taxon>Eukaryota</taxon>
        <taxon>Metazoa</taxon>
        <taxon>Ecdysozoa</taxon>
        <taxon>Nematoda</taxon>
        <taxon>Chromadorea</taxon>
        <taxon>Rhabditida</taxon>
        <taxon>Spirurina</taxon>
        <taxon>Spiruromorpha</taxon>
        <taxon>Spiruroidea</taxon>
        <taxon>Gongylonematidae</taxon>
        <taxon>Gongylonema</taxon>
    </lineage>
</organism>
<evidence type="ECO:0000256" key="6">
    <source>
        <dbReference type="ARBA" id="ARBA00023034"/>
    </source>
</evidence>
<dbReference type="Pfam" id="PF00852">
    <property type="entry name" value="Glyco_transf_10"/>
    <property type="match status" value="1"/>
</dbReference>
<evidence type="ECO:0000256" key="2">
    <source>
        <dbReference type="ARBA" id="ARBA00004922"/>
    </source>
</evidence>
<dbReference type="GO" id="GO:0000139">
    <property type="term" value="C:Golgi membrane"/>
    <property type="evidence" value="ECO:0007669"/>
    <property type="project" value="UniProtKB-SubCell"/>
</dbReference>
<keyword evidence="6 7" id="KW-0333">Golgi apparatus</keyword>
<dbReference type="AlphaFoldDB" id="A0A183D1N8"/>
<dbReference type="InterPro" id="IPR001503">
    <property type="entry name" value="Glyco_trans_10"/>
</dbReference>
<protein>
    <recommendedName>
        <fullName evidence="7">Fucosyltransferase</fullName>
        <ecNumber evidence="7">2.4.1.-</ecNumber>
    </recommendedName>
</protein>
<evidence type="ECO:0000256" key="3">
    <source>
        <dbReference type="ARBA" id="ARBA00008919"/>
    </source>
</evidence>
<sequence>LSFENSICRDYITEKLFKRMERLLVPVVLKKSLYNDILPEGSFIAADDFKSPRELAVYLDYLENNRTAYLR</sequence>
<evidence type="ECO:0000256" key="1">
    <source>
        <dbReference type="ARBA" id="ARBA00004323"/>
    </source>
</evidence>
<name>A0A183D1N8_9BILA</name>
<dbReference type="SUPFAM" id="SSF53756">
    <property type="entry name" value="UDP-Glycosyltransferase/glycogen phosphorylase"/>
    <property type="match status" value="1"/>
</dbReference>
<keyword evidence="7" id="KW-0812">Transmembrane</keyword>
<evidence type="ECO:0000256" key="4">
    <source>
        <dbReference type="ARBA" id="ARBA00022676"/>
    </source>
</evidence>
<accession>A0A183D1N8</accession>
<dbReference type="PANTHER" id="PTHR48438:SF1">
    <property type="entry name" value="ALPHA-(1,3)-FUCOSYLTRANSFERASE C-RELATED"/>
    <property type="match status" value="1"/>
</dbReference>
<dbReference type="Gene3D" id="3.40.50.11660">
    <property type="entry name" value="Glycosyl transferase family 10, C-terminal domain"/>
    <property type="match status" value="1"/>
</dbReference>
<evidence type="ECO:0000256" key="5">
    <source>
        <dbReference type="ARBA" id="ARBA00022679"/>
    </source>
</evidence>
<feature type="domain" description="Fucosyltransferase C-terminal" evidence="8">
    <location>
        <begin position="1"/>
        <end position="71"/>
    </location>
</feature>
<dbReference type="GO" id="GO:0032580">
    <property type="term" value="C:Golgi cisterna membrane"/>
    <property type="evidence" value="ECO:0007669"/>
    <property type="project" value="UniProtKB-SubCell"/>
</dbReference>